<dbReference type="EMBL" id="DAAMII010000010">
    <property type="protein sequence ID" value="HAC6765268.1"/>
    <property type="molecule type" value="Genomic_DNA"/>
</dbReference>
<gene>
    <name evidence="2" type="ORF">AH359_05515</name>
    <name evidence="3" type="ORF">G0D47_11325</name>
</gene>
<reference evidence="2" key="2">
    <citation type="submission" date="2018-07" db="EMBL/GenBank/DDBJ databases">
        <authorList>
            <consortium name="GenomeTrakr network: Whole genome sequencing for foodborne pathogen traceback"/>
        </authorList>
    </citation>
    <scope>NUCLEOTIDE SEQUENCE</scope>
    <source>
        <strain evidence="2">FDA00001986</strain>
    </source>
</reference>
<sequence length="106" mass="12365">MAMHAATTQKNTVYMNALFIGRNRLFISIFSALRFSITSFLPPNLNKKTQSRLTNLIIEWLPFNILPFFPAKCETKKIIYMNILSLMYSYKIYSFPTVTFVLINNI</sequence>
<evidence type="ECO:0000256" key="1">
    <source>
        <dbReference type="SAM" id="Phobius"/>
    </source>
</evidence>
<feature type="transmembrane region" description="Helical" evidence="1">
    <location>
        <begin position="83"/>
        <end position="103"/>
    </location>
</feature>
<protein>
    <submittedName>
        <fullName evidence="2">Uncharacterized protein</fullName>
    </submittedName>
</protein>
<accession>A0A622QEA2</accession>
<keyword evidence="1" id="KW-1133">Transmembrane helix</keyword>
<proteinExistence type="predicted"/>
<keyword evidence="1" id="KW-0472">Membrane</keyword>
<name>A0A622QEA2_SALDZ</name>
<evidence type="ECO:0000313" key="3">
    <source>
        <dbReference type="EMBL" id="HAC6765268.1"/>
    </source>
</evidence>
<organism evidence="2">
    <name type="scientific">Salmonella diarizonae</name>
    <dbReference type="NCBI Taxonomy" id="59204"/>
    <lineage>
        <taxon>Bacteria</taxon>
        <taxon>Pseudomonadati</taxon>
        <taxon>Pseudomonadota</taxon>
        <taxon>Gammaproteobacteria</taxon>
        <taxon>Enterobacterales</taxon>
        <taxon>Enterobacteriaceae</taxon>
        <taxon>Salmonella</taxon>
    </lineage>
</organism>
<reference evidence="3" key="1">
    <citation type="journal article" date="2018" name="Genome Biol.">
        <title>SKESA: strategic k-mer extension for scrupulous assemblies.</title>
        <authorList>
            <person name="Souvorov A."/>
            <person name="Agarwala R."/>
            <person name="Lipman D.J."/>
        </authorList>
    </citation>
    <scope>NUCLEOTIDE SEQUENCE</scope>
    <source>
        <strain evidence="3">11-1391</strain>
    </source>
</reference>
<dbReference type="AlphaFoldDB" id="A0A622QEA2"/>
<evidence type="ECO:0000313" key="2">
    <source>
        <dbReference type="EMBL" id="EDD0500822.1"/>
    </source>
</evidence>
<comment type="caution">
    <text evidence="2">The sequence shown here is derived from an EMBL/GenBank/DDBJ whole genome shotgun (WGS) entry which is preliminary data.</text>
</comment>
<reference evidence="3" key="3">
    <citation type="submission" date="2018-07" db="EMBL/GenBank/DDBJ databases">
        <authorList>
            <consortium name="NCBI Pathogen Detection Project"/>
        </authorList>
    </citation>
    <scope>NUCLEOTIDE SEQUENCE</scope>
    <source>
        <strain evidence="3">11-1391</strain>
    </source>
</reference>
<keyword evidence="1" id="KW-0812">Transmembrane</keyword>
<dbReference type="EMBL" id="AALSXK010000003">
    <property type="protein sequence ID" value="EDD0500822.1"/>
    <property type="molecule type" value="Genomic_DNA"/>
</dbReference>